<feature type="region of interest" description="Disordered" evidence="1">
    <location>
        <begin position="1"/>
        <end position="75"/>
    </location>
</feature>
<proteinExistence type="predicted"/>
<feature type="compositionally biased region" description="Acidic residues" evidence="1">
    <location>
        <begin position="31"/>
        <end position="69"/>
    </location>
</feature>
<feature type="compositionally biased region" description="Low complexity" evidence="1">
    <location>
        <begin position="1"/>
        <end position="15"/>
    </location>
</feature>
<dbReference type="InterPro" id="IPR000626">
    <property type="entry name" value="Ubiquitin-like_dom"/>
</dbReference>
<dbReference type="InterPro" id="IPR029071">
    <property type="entry name" value="Ubiquitin-like_domsf"/>
</dbReference>
<name>L8GJ53_ACACF</name>
<dbReference type="KEGG" id="acan:ACA1_097210"/>
<dbReference type="PROSITE" id="PS50053">
    <property type="entry name" value="UBIQUITIN_2"/>
    <property type="match status" value="1"/>
</dbReference>
<dbReference type="RefSeq" id="XP_004335050.1">
    <property type="nucleotide sequence ID" value="XM_004335002.1"/>
</dbReference>
<keyword evidence="2" id="KW-0812">Transmembrane</keyword>
<keyword evidence="2" id="KW-1133">Transmembrane helix</keyword>
<dbReference type="GeneID" id="14913137"/>
<keyword evidence="5" id="KW-1185">Reference proteome</keyword>
<sequence>MERNLSTSSLDSSDSIELVIAPPAPQKTVNDEEEDHEDESCSDDESDDDGDDDDDDDLSDLSDEEEGGDDSLRVPVRIQLVTGTTVTVHVDPNRTTVRRLMKLALAQQPAGYSKSRQRLWLINGGANGSMPLKKGKKLADYGIGPSQGVMMQYNYQKNKCCECCLIGCLVAAFILTCGACCWGCGCFSSRCRRRYKRCCGC</sequence>
<protein>
    <recommendedName>
        <fullName evidence="3">Ubiquitin-like domain-containing protein</fullName>
    </recommendedName>
</protein>
<evidence type="ECO:0000313" key="5">
    <source>
        <dbReference type="Proteomes" id="UP000011083"/>
    </source>
</evidence>
<evidence type="ECO:0000259" key="3">
    <source>
        <dbReference type="PROSITE" id="PS50053"/>
    </source>
</evidence>
<dbReference type="AlphaFoldDB" id="L8GJ53"/>
<evidence type="ECO:0000256" key="1">
    <source>
        <dbReference type="SAM" id="MobiDB-lite"/>
    </source>
</evidence>
<reference evidence="4 5" key="1">
    <citation type="journal article" date="2013" name="Genome Biol.">
        <title>Genome of Acanthamoeba castellanii highlights extensive lateral gene transfer and early evolution of tyrosine kinase signaling.</title>
        <authorList>
            <person name="Clarke M."/>
            <person name="Lohan A.J."/>
            <person name="Liu B."/>
            <person name="Lagkouvardos I."/>
            <person name="Roy S."/>
            <person name="Zafar N."/>
            <person name="Bertelli C."/>
            <person name="Schilde C."/>
            <person name="Kianianmomeni A."/>
            <person name="Burglin T.R."/>
            <person name="Frech C."/>
            <person name="Turcotte B."/>
            <person name="Kopec K.O."/>
            <person name="Synnott J.M."/>
            <person name="Choo C."/>
            <person name="Paponov I."/>
            <person name="Finkler A."/>
            <person name="Soon Heng Tan C."/>
            <person name="Hutchins A.P."/>
            <person name="Weinmeier T."/>
            <person name="Rattei T."/>
            <person name="Chu J.S."/>
            <person name="Gimenez G."/>
            <person name="Irimia M."/>
            <person name="Rigden D.J."/>
            <person name="Fitzpatrick D.A."/>
            <person name="Lorenzo-Morales J."/>
            <person name="Bateman A."/>
            <person name="Chiu C.H."/>
            <person name="Tang P."/>
            <person name="Hegemann P."/>
            <person name="Fromm H."/>
            <person name="Raoult D."/>
            <person name="Greub G."/>
            <person name="Miranda-Saavedra D."/>
            <person name="Chen N."/>
            <person name="Nash P."/>
            <person name="Ginger M.L."/>
            <person name="Horn M."/>
            <person name="Schaap P."/>
            <person name="Caler L."/>
            <person name="Loftus B."/>
        </authorList>
    </citation>
    <scope>NUCLEOTIDE SEQUENCE [LARGE SCALE GENOMIC DNA]</scope>
    <source>
        <strain evidence="4 5">Neff</strain>
    </source>
</reference>
<feature type="transmembrane region" description="Helical" evidence="2">
    <location>
        <begin position="165"/>
        <end position="187"/>
    </location>
</feature>
<dbReference type="Gene3D" id="3.10.20.90">
    <property type="entry name" value="Phosphatidylinositol 3-kinase Catalytic Subunit, Chain A, domain 1"/>
    <property type="match status" value="1"/>
</dbReference>
<feature type="domain" description="Ubiquitin-like" evidence="3">
    <location>
        <begin position="74"/>
        <end position="151"/>
    </location>
</feature>
<evidence type="ECO:0000313" key="4">
    <source>
        <dbReference type="EMBL" id="ELR13037.1"/>
    </source>
</evidence>
<dbReference type="EMBL" id="KB008103">
    <property type="protein sequence ID" value="ELR13037.1"/>
    <property type="molecule type" value="Genomic_DNA"/>
</dbReference>
<dbReference type="VEuPathDB" id="AmoebaDB:ACA1_097210"/>
<evidence type="ECO:0000256" key="2">
    <source>
        <dbReference type="SAM" id="Phobius"/>
    </source>
</evidence>
<accession>L8GJ53</accession>
<keyword evidence="2" id="KW-0472">Membrane</keyword>
<dbReference type="Proteomes" id="UP000011083">
    <property type="component" value="Unassembled WGS sequence"/>
</dbReference>
<gene>
    <name evidence="4" type="ORF">ACA1_097210</name>
</gene>
<dbReference type="SUPFAM" id="SSF54236">
    <property type="entry name" value="Ubiquitin-like"/>
    <property type="match status" value="1"/>
</dbReference>
<organism evidence="4 5">
    <name type="scientific">Acanthamoeba castellanii (strain ATCC 30010 / Neff)</name>
    <dbReference type="NCBI Taxonomy" id="1257118"/>
    <lineage>
        <taxon>Eukaryota</taxon>
        <taxon>Amoebozoa</taxon>
        <taxon>Discosea</taxon>
        <taxon>Longamoebia</taxon>
        <taxon>Centramoebida</taxon>
        <taxon>Acanthamoebidae</taxon>
        <taxon>Acanthamoeba</taxon>
    </lineage>
</organism>